<sequence>MNQRCNWKRETLPSPRHPSFYLVYLNPPFPPPPLNNSSQTTTTTITTTTTTSTIPIDAAALNQATLAGSEGESAHAVPLRNRSSNLPAPTWALTRNRLSAQGCLEVASPGRHHPTPLITSSTRDS</sequence>
<feature type="region of interest" description="Disordered" evidence="1">
    <location>
        <begin position="67"/>
        <end position="87"/>
    </location>
</feature>
<feature type="region of interest" description="Disordered" evidence="1">
    <location>
        <begin position="103"/>
        <end position="125"/>
    </location>
</feature>
<evidence type="ECO:0000313" key="2">
    <source>
        <dbReference type="EMBL" id="CAG8977123.1"/>
    </source>
</evidence>
<reference evidence="2" key="1">
    <citation type="submission" date="2021-07" db="EMBL/GenBank/DDBJ databases">
        <authorList>
            <person name="Durling M."/>
        </authorList>
    </citation>
    <scope>NUCLEOTIDE SEQUENCE</scope>
</reference>
<protein>
    <submittedName>
        <fullName evidence="2">Uncharacterized protein</fullName>
    </submittedName>
</protein>
<proteinExistence type="predicted"/>
<organism evidence="2 3">
    <name type="scientific">Hymenoscyphus albidus</name>
    <dbReference type="NCBI Taxonomy" id="595503"/>
    <lineage>
        <taxon>Eukaryota</taxon>
        <taxon>Fungi</taxon>
        <taxon>Dikarya</taxon>
        <taxon>Ascomycota</taxon>
        <taxon>Pezizomycotina</taxon>
        <taxon>Leotiomycetes</taxon>
        <taxon>Helotiales</taxon>
        <taxon>Helotiaceae</taxon>
        <taxon>Hymenoscyphus</taxon>
    </lineage>
</organism>
<keyword evidence="3" id="KW-1185">Reference proteome</keyword>
<gene>
    <name evidence="2" type="ORF">HYALB_00003344</name>
</gene>
<comment type="caution">
    <text evidence="2">The sequence shown here is derived from an EMBL/GenBank/DDBJ whole genome shotgun (WGS) entry which is preliminary data.</text>
</comment>
<evidence type="ECO:0000313" key="3">
    <source>
        <dbReference type="Proteomes" id="UP000701801"/>
    </source>
</evidence>
<name>A0A9N9LMT2_9HELO</name>
<accession>A0A9N9LMT2</accession>
<evidence type="ECO:0000256" key="1">
    <source>
        <dbReference type="SAM" id="MobiDB-lite"/>
    </source>
</evidence>
<dbReference type="Proteomes" id="UP000701801">
    <property type="component" value="Unassembled WGS sequence"/>
</dbReference>
<dbReference type="AlphaFoldDB" id="A0A9N9LMT2"/>
<dbReference type="EMBL" id="CAJVRM010000206">
    <property type="protein sequence ID" value="CAG8977123.1"/>
    <property type="molecule type" value="Genomic_DNA"/>
</dbReference>